<gene>
    <name evidence="7" type="ORF">TcWFU_010172</name>
</gene>
<protein>
    <recommendedName>
        <fullName evidence="6">Large ribosomal subunit protein uL29m</fullName>
    </recommendedName>
</protein>
<comment type="similarity">
    <text evidence="2">Belongs to the universal ribosomal protein uL29 family.</text>
</comment>
<evidence type="ECO:0000256" key="3">
    <source>
        <dbReference type="ARBA" id="ARBA00022980"/>
    </source>
</evidence>
<keyword evidence="5" id="KW-0687">Ribonucleoprotein</keyword>
<accession>A0ABR4QTM3</accession>
<dbReference type="EMBL" id="JAKROA010000001">
    <property type="protein sequence ID" value="KAL5113061.1"/>
    <property type="molecule type" value="Genomic_DNA"/>
</dbReference>
<evidence type="ECO:0000256" key="1">
    <source>
        <dbReference type="ARBA" id="ARBA00004173"/>
    </source>
</evidence>
<organism evidence="7 8">
    <name type="scientific">Taenia crassiceps</name>
    <dbReference type="NCBI Taxonomy" id="6207"/>
    <lineage>
        <taxon>Eukaryota</taxon>
        <taxon>Metazoa</taxon>
        <taxon>Spiralia</taxon>
        <taxon>Lophotrochozoa</taxon>
        <taxon>Platyhelminthes</taxon>
        <taxon>Cestoda</taxon>
        <taxon>Eucestoda</taxon>
        <taxon>Cyclophyllidea</taxon>
        <taxon>Taeniidae</taxon>
        <taxon>Taenia</taxon>
    </lineage>
</organism>
<proteinExistence type="inferred from homology"/>
<dbReference type="InterPro" id="IPR010729">
    <property type="entry name" value="Ribosomal_uL29_mit"/>
</dbReference>
<dbReference type="Gene3D" id="6.10.330.20">
    <property type="match status" value="1"/>
</dbReference>
<evidence type="ECO:0000256" key="5">
    <source>
        <dbReference type="ARBA" id="ARBA00023274"/>
    </source>
</evidence>
<dbReference type="Proteomes" id="UP001651158">
    <property type="component" value="Unassembled WGS sequence"/>
</dbReference>
<dbReference type="PANTHER" id="PTHR21183">
    <property type="entry name" value="RIBOSOMAL PROTEIN L47, MITOCHONDRIAL-RELATED"/>
    <property type="match status" value="1"/>
</dbReference>
<dbReference type="InterPro" id="IPR038340">
    <property type="entry name" value="MRP-L47_sf"/>
</dbReference>
<comment type="caution">
    <text evidence="7">The sequence shown here is derived from an EMBL/GenBank/DDBJ whole genome shotgun (WGS) entry which is preliminary data.</text>
</comment>
<reference evidence="7 8" key="1">
    <citation type="journal article" date="2022" name="Front. Cell. Infect. Microbiol.">
        <title>The Genomes of Two Strains of Taenia crassiceps the Animal Model for the Study of Human Cysticercosis.</title>
        <authorList>
            <person name="Bobes R.J."/>
            <person name="Estrada K."/>
            <person name="Rios-Valencia D.G."/>
            <person name="Calderon-Gallegos A."/>
            <person name="de la Torre P."/>
            <person name="Carrero J.C."/>
            <person name="Sanchez-Flores A."/>
            <person name="Laclette J.P."/>
        </authorList>
    </citation>
    <scope>NUCLEOTIDE SEQUENCE [LARGE SCALE GENOMIC DNA]</scope>
    <source>
        <strain evidence="7">WFUcys</strain>
    </source>
</reference>
<evidence type="ECO:0000256" key="4">
    <source>
        <dbReference type="ARBA" id="ARBA00023128"/>
    </source>
</evidence>
<keyword evidence="3 7" id="KW-0689">Ribosomal protein</keyword>
<sequence length="249" mass="29450">MIRIATTRKGAGRTISLSAKFLDLSNFFDHPKNWGEISVKAGRPWRVDELRRKSSADLHRLWYILLKERNMLMTMEEEHWRRLERMPNPERFEKVEESMENILQVIEERDKAICELERGEWVGPREVESVDKLGRPVRRLTEEHLEPQASADAEEEMWSAWTLHYLRAEREKEIRDRRESERAERFRSEFDRRRRVFRISDEDLFERHPTSSKVAVGGLKKAPVHHDVRPSVPSVPHAVGLGTKCYSSP</sequence>
<evidence type="ECO:0000256" key="2">
    <source>
        <dbReference type="ARBA" id="ARBA00009254"/>
    </source>
</evidence>
<dbReference type="PANTHER" id="PTHR21183:SF18">
    <property type="entry name" value="LARGE RIBOSOMAL SUBUNIT PROTEIN UL29M"/>
    <property type="match status" value="1"/>
</dbReference>
<dbReference type="Pfam" id="PF06984">
    <property type="entry name" value="MRP-L47"/>
    <property type="match status" value="1"/>
</dbReference>
<keyword evidence="4" id="KW-0496">Mitochondrion</keyword>
<evidence type="ECO:0000313" key="8">
    <source>
        <dbReference type="Proteomes" id="UP001651158"/>
    </source>
</evidence>
<keyword evidence="8" id="KW-1185">Reference proteome</keyword>
<name>A0ABR4QTM3_9CEST</name>
<comment type="subcellular location">
    <subcellularLocation>
        <location evidence="1">Mitochondrion</location>
    </subcellularLocation>
</comment>
<dbReference type="GO" id="GO:0005840">
    <property type="term" value="C:ribosome"/>
    <property type="evidence" value="ECO:0007669"/>
    <property type="project" value="UniProtKB-KW"/>
</dbReference>
<evidence type="ECO:0000313" key="7">
    <source>
        <dbReference type="EMBL" id="KAL5113061.1"/>
    </source>
</evidence>
<evidence type="ECO:0000256" key="6">
    <source>
        <dbReference type="ARBA" id="ARBA00035289"/>
    </source>
</evidence>